<evidence type="ECO:0000313" key="1">
    <source>
        <dbReference type="EMBL" id="DAD43392.1"/>
    </source>
</evidence>
<sequence length="29" mass="3283">MKAEMQSDTATPDPSTNAFFANSIRYIQF</sequence>
<proteinExistence type="predicted"/>
<gene>
    <name evidence="1" type="ORF">HUJ06_001622</name>
</gene>
<organism evidence="1 2">
    <name type="scientific">Nelumbo nucifera</name>
    <name type="common">Sacred lotus</name>
    <dbReference type="NCBI Taxonomy" id="4432"/>
    <lineage>
        <taxon>Eukaryota</taxon>
        <taxon>Viridiplantae</taxon>
        <taxon>Streptophyta</taxon>
        <taxon>Embryophyta</taxon>
        <taxon>Tracheophyta</taxon>
        <taxon>Spermatophyta</taxon>
        <taxon>Magnoliopsida</taxon>
        <taxon>Proteales</taxon>
        <taxon>Nelumbonaceae</taxon>
        <taxon>Nelumbo</taxon>
    </lineage>
</organism>
<dbReference type="AlphaFoldDB" id="A0A822ZE34"/>
<comment type="caution">
    <text evidence="1">The sequence shown here is derived from an EMBL/GenBank/DDBJ whole genome shotgun (WGS) entry which is preliminary data.</text>
</comment>
<accession>A0A822ZE34</accession>
<keyword evidence="2" id="KW-1185">Reference proteome</keyword>
<name>A0A822ZE34_NELNU</name>
<dbReference type="EMBL" id="DUZY01000006">
    <property type="protein sequence ID" value="DAD43392.1"/>
    <property type="molecule type" value="Genomic_DNA"/>
</dbReference>
<protein>
    <submittedName>
        <fullName evidence="1">Uncharacterized protein</fullName>
    </submittedName>
</protein>
<dbReference type="Proteomes" id="UP000607653">
    <property type="component" value="Unassembled WGS sequence"/>
</dbReference>
<reference evidence="1 2" key="1">
    <citation type="journal article" date="2020" name="Mol. Biol. Evol.">
        <title>Distinct Expression and Methylation Patterns for Genes with Different Fates following a Single Whole-Genome Duplication in Flowering Plants.</title>
        <authorList>
            <person name="Shi T."/>
            <person name="Rahmani R.S."/>
            <person name="Gugger P.F."/>
            <person name="Wang M."/>
            <person name="Li H."/>
            <person name="Zhang Y."/>
            <person name="Li Z."/>
            <person name="Wang Q."/>
            <person name="Van de Peer Y."/>
            <person name="Marchal K."/>
            <person name="Chen J."/>
        </authorList>
    </citation>
    <scope>NUCLEOTIDE SEQUENCE [LARGE SCALE GENOMIC DNA]</scope>
    <source>
        <tissue evidence="1">Leaf</tissue>
    </source>
</reference>
<evidence type="ECO:0000313" key="2">
    <source>
        <dbReference type="Proteomes" id="UP000607653"/>
    </source>
</evidence>